<dbReference type="InterPro" id="IPR004300">
    <property type="entry name" value="Glyco_hydro_57_N"/>
</dbReference>
<evidence type="ECO:0000256" key="2">
    <source>
        <dbReference type="ARBA" id="ARBA00023277"/>
    </source>
</evidence>
<dbReference type="PANTHER" id="PTHR36306:SF1">
    <property type="entry name" value="ALPHA-AMYLASE-RELATED"/>
    <property type="match status" value="1"/>
</dbReference>
<feature type="domain" description="Glycoside hydrolase family 57 N-terminal" evidence="3">
    <location>
        <begin position="30"/>
        <end position="270"/>
    </location>
</feature>
<proteinExistence type="inferred from homology"/>
<reference evidence="4 5" key="1">
    <citation type="submission" date="2019-07" db="EMBL/GenBank/DDBJ databases">
        <title>Insights of Desulfuromonas acetexigens electromicrobiology.</title>
        <authorList>
            <person name="Katuri K."/>
            <person name="Sapireddy V."/>
            <person name="Shaw D.R."/>
            <person name="Saikaly P."/>
        </authorList>
    </citation>
    <scope>NUCLEOTIDE SEQUENCE [LARGE SCALE GENOMIC DNA]</scope>
    <source>
        <strain evidence="4 5">2873</strain>
    </source>
</reference>
<evidence type="ECO:0000259" key="3">
    <source>
        <dbReference type="Pfam" id="PF03065"/>
    </source>
</evidence>
<dbReference type="Proteomes" id="UP000317155">
    <property type="component" value="Unassembled WGS sequence"/>
</dbReference>
<dbReference type="OrthoDB" id="5439047at2"/>
<evidence type="ECO:0000313" key="5">
    <source>
        <dbReference type="Proteomes" id="UP000317155"/>
    </source>
</evidence>
<dbReference type="InterPro" id="IPR052046">
    <property type="entry name" value="GH57_Enzymes"/>
</dbReference>
<keyword evidence="4" id="KW-0378">Hydrolase</keyword>
<gene>
    <name evidence="4" type="ORF">FL622_07295</name>
</gene>
<dbReference type="GO" id="GO:0005975">
    <property type="term" value="P:carbohydrate metabolic process"/>
    <property type="evidence" value="ECO:0007669"/>
    <property type="project" value="InterPro"/>
</dbReference>
<dbReference type="CDD" id="cd10794">
    <property type="entry name" value="GH57N_PfGalA_like"/>
    <property type="match status" value="1"/>
</dbReference>
<dbReference type="Gene3D" id="3.20.110.20">
    <property type="match status" value="1"/>
</dbReference>
<name>A0A550JGZ1_9BACT</name>
<sequence>MGLLKLFSFFHLNLAFSSIEEEARPEVIRCCYWPLLRLIREQRLPLGIEASGYTLEEISRLDPEWVAELRELCTRGLAEFIGSGYAQLIGPLVPAAVNRANQRIGLRVYEELLGFRPELVLVSEQAYSAGLVPIYREAGYRALIMEWDNPGSARPGWQPHWRYLPQYALGADGSALPVIWNKSIPFQKFQRYVHGEMELSEYLEFLGSRVGSEERTFSLYGNDAEIFDFRPGRFHTEAAMGGESEWGRIARLYAAVREDGRFNLIRPSEVLAFLDRPGAGNHLHLESAAQPVPVKKQAKYNVMRWALTGRDDLGLNTLCWRIYEALAADADSLETDWKELCYLWGSDFRTHITARRWQGVQERLSALRQRLKPVPSRVVSEACEVPAETFRVERNGAFLDIETDSQRLRLNCRRGLAVDGWWDRALSEQSLVGTLPHGYYDDIHYGADYYTGHFVLEIPCRHKITDLAGVDPRWAVVDGRLKVSAEISTSLGPVRKEILVARDRPGFEIIHHFHWPTCPNGTLRLGHVTLNPELFEQASLFYRTHNGGDVAETFPLHNEPVNHLAPVSALVSASHGLGVTSGVVELGDARRRVRIEVDKSAAAVTGHILYAPVDERYFFRLVLSAMEMDDTSCHVASRAVFSDLKVRMKLTGLAGD</sequence>
<organism evidence="4 5">
    <name type="scientific">Trichloromonas acetexigens</name>
    <dbReference type="NCBI Taxonomy" id="38815"/>
    <lineage>
        <taxon>Bacteria</taxon>
        <taxon>Pseudomonadati</taxon>
        <taxon>Thermodesulfobacteriota</taxon>
        <taxon>Desulfuromonadia</taxon>
        <taxon>Desulfuromonadales</taxon>
        <taxon>Trichloromonadaceae</taxon>
        <taxon>Trichloromonas</taxon>
    </lineage>
</organism>
<accession>A0A550JGZ1</accession>
<dbReference type="GO" id="GO:0016787">
    <property type="term" value="F:hydrolase activity"/>
    <property type="evidence" value="ECO:0007669"/>
    <property type="project" value="UniProtKB-KW"/>
</dbReference>
<dbReference type="PANTHER" id="PTHR36306">
    <property type="entry name" value="ALPHA-AMYLASE-RELATED-RELATED"/>
    <property type="match status" value="1"/>
</dbReference>
<dbReference type="AlphaFoldDB" id="A0A550JGZ1"/>
<evidence type="ECO:0000256" key="1">
    <source>
        <dbReference type="ARBA" id="ARBA00006821"/>
    </source>
</evidence>
<dbReference type="InterPro" id="IPR011330">
    <property type="entry name" value="Glyco_hydro/deAcase_b/a-brl"/>
</dbReference>
<evidence type="ECO:0000313" key="4">
    <source>
        <dbReference type="EMBL" id="TRO82497.1"/>
    </source>
</evidence>
<comment type="caution">
    <text evidence="4">The sequence shown here is derived from an EMBL/GenBank/DDBJ whole genome shotgun (WGS) entry which is preliminary data.</text>
</comment>
<protein>
    <submittedName>
        <fullName evidence="4">Glycoside hydrolase family 57</fullName>
    </submittedName>
</protein>
<dbReference type="SUPFAM" id="SSF88713">
    <property type="entry name" value="Glycoside hydrolase/deacetylase"/>
    <property type="match status" value="1"/>
</dbReference>
<dbReference type="Pfam" id="PF03065">
    <property type="entry name" value="Glyco_hydro_57"/>
    <property type="match status" value="1"/>
</dbReference>
<comment type="similarity">
    <text evidence="1">Belongs to the glycosyl hydrolase 57 family.</text>
</comment>
<dbReference type="EMBL" id="VJVV01000004">
    <property type="protein sequence ID" value="TRO82497.1"/>
    <property type="molecule type" value="Genomic_DNA"/>
</dbReference>
<keyword evidence="5" id="KW-1185">Reference proteome</keyword>
<keyword evidence="2" id="KW-0119">Carbohydrate metabolism</keyword>